<dbReference type="PANTHER" id="PTHR37848">
    <property type="entry name" value="EXPRESSED PROTEIN"/>
    <property type="match status" value="1"/>
</dbReference>
<evidence type="ECO:0000256" key="1">
    <source>
        <dbReference type="SAM" id="MobiDB-lite"/>
    </source>
</evidence>
<comment type="caution">
    <text evidence="3">The sequence shown here is derived from an EMBL/GenBank/DDBJ whole genome shotgun (WGS) entry which is preliminary data.</text>
</comment>
<keyword evidence="4" id="KW-1185">Reference proteome</keyword>
<feature type="transmembrane region" description="Helical" evidence="2">
    <location>
        <begin position="272"/>
        <end position="292"/>
    </location>
</feature>
<sequence>MGRATRDNAEYQDNPDSVSLHTTPDDYNYDDAPEISGMPPAYGDLDTPTNEAPALRHIPPPTTRMDHNNHIMISKGVPQVIETQRVLDARCDTDPVYLEAAVRSFAAIPPIPLIYIMGIHKETVKRGDKKQTNDVTDFRIVLNMQKYLQSNFIEGNTTSMDLQTTENGEKTYRGSFKKNRAPCFKQDIEVGAAKPNLKEWCHLYCASPSMLRIFRLSRTVSGFDETYMKNRLEGLIRSTNYRGKVSITFPIEDRNVDIYTSNRINEWRLKKWICWIFYLTFLWIFTWPYLFFATKRWAVVKADWPFSAPNGSGTKTYTTISEEQWVDKWNVGIRRLVLDRYQGEATEEQLVGVIARPEDPPMPIQMPNIRVGSGINGALGALQQGFQVANALSRGNLPGASNAGWGYDS</sequence>
<dbReference type="EMBL" id="ML994150">
    <property type="protein sequence ID" value="KAF2198353.1"/>
    <property type="molecule type" value="Genomic_DNA"/>
</dbReference>
<dbReference type="AlphaFoldDB" id="A0A9P4MST4"/>
<name>A0A9P4MST4_9PLEO</name>
<feature type="region of interest" description="Disordered" evidence="1">
    <location>
        <begin position="1"/>
        <end position="66"/>
    </location>
</feature>
<organism evidence="3 4">
    <name type="scientific">Delitschia confertaspora ATCC 74209</name>
    <dbReference type="NCBI Taxonomy" id="1513339"/>
    <lineage>
        <taxon>Eukaryota</taxon>
        <taxon>Fungi</taxon>
        <taxon>Dikarya</taxon>
        <taxon>Ascomycota</taxon>
        <taxon>Pezizomycotina</taxon>
        <taxon>Dothideomycetes</taxon>
        <taxon>Pleosporomycetidae</taxon>
        <taxon>Pleosporales</taxon>
        <taxon>Delitschiaceae</taxon>
        <taxon>Delitschia</taxon>
    </lineage>
</organism>
<evidence type="ECO:0000256" key="2">
    <source>
        <dbReference type="SAM" id="Phobius"/>
    </source>
</evidence>
<dbReference type="PANTHER" id="PTHR37848:SF1">
    <property type="entry name" value="SUN DOMAIN-CONTAINING PROTEIN"/>
    <property type="match status" value="1"/>
</dbReference>
<keyword evidence="2" id="KW-0812">Transmembrane</keyword>
<evidence type="ECO:0000313" key="3">
    <source>
        <dbReference type="EMBL" id="KAF2198353.1"/>
    </source>
</evidence>
<keyword evidence="2" id="KW-1133">Transmembrane helix</keyword>
<dbReference type="Proteomes" id="UP000799536">
    <property type="component" value="Unassembled WGS sequence"/>
</dbReference>
<accession>A0A9P4MST4</accession>
<dbReference type="OrthoDB" id="203796at2759"/>
<keyword evidence="2" id="KW-0472">Membrane</keyword>
<proteinExistence type="predicted"/>
<reference evidence="3" key="1">
    <citation type="journal article" date="2020" name="Stud. Mycol.">
        <title>101 Dothideomycetes genomes: a test case for predicting lifestyles and emergence of pathogens.</title>
        <authorList>
            <person name="Haridas S."/>
            <person name="Albert R."/>
            <person name="Binder M."/>
            <person name="Bloem J."/>
            <person name="Labutti K."/>
            <person name="Salamov A."/>
            <person name="Andreopoulos B."/>
            <person name="Baker S."/>
            <person name="Barry K."/>
            <person name="Bills G."/>
            <person name="Bluhm B."/>
            <person name="Cannon C."/>
            <person name="Castanera R."/>
            <person name="Culley D."/>
            <person name="Daum C."/>
            <person name="Ezra D."/>
            <person name="Gonzalez J."/>
            <person name="Henrissat B."/>
            <person name="Kuo A."/>
            <person name="Liang C."/>
            <person name="Lipzen A."/>
            <person name="Lutzoni F."/>
            <person name="Magnuson J."/>
            <person name="Mondo S."/>
            <person name="Nolan M."/>
            <person name="Ohm R."/>
            <person name="Pangilinan J."/>
            <person name="Park H.-J."/>
            <person name="Ramirez L."/>
            <person name="Alfaro M."/>
            <person name="Sun H."/>
            <person name="Tritt A."/>
            <person name="Yoshinaga Y."/>
            <person name="Zwiers L.-H."/>
            <person name="Turgeon B."/>
            <person name="Goodwin S."/>
            <person name="Spatafora J."/>
            <person name="Crous P."/>
            <person name="Grigoriev I."/>
        </authorList>
    </citation>
    <scope>NUCLEOTIDE SEQUENCE</scope>
    <source>
        <strain evidence="3">ATCC 74209</strain>
    </source>
</reference>
<gene>
    <name evidence="3" type="ORF">GQ43DRAFT_443425</name>
</gene>
<protein>
    <submittedName>
        <fullName evidence="3">Uncharacterized protein</fullName>
    </submittedName>
</protein>
<evidence type="ECO:0000313" key="4">
    <source>
        <dbReference type="Proteomes" id="UP000799536"/>
    </source>
</evidence>